<organism evidence="2 3">
    <name type="scientific">Pieris brassicae</name>
    <name type="common">White butterfly</name>
    <name type="synonym">Large white butterfly</name>
    <dbReference type="NCBI Taxonomy" id="7116"/>
    <lineage>
        <taxon>Eukaryota</taxon>
        <taxon>Metazoa</taxon>
        <taxon>Ecdysozoa</taxon>
        <taxon>Arthropoda</taxon>
        <taxon>Hexapoda</taxon>
        <taxon>Insecta</taxon>
        <taxon>Pterygota</taxon>
        <taxon>Neoptera</taxon>
        <taxon>Endopterygota</taxon>
        <taxon>Lepidoptera</taxon>
        <taxon>Glossata</taxon>
        <taxon>Ditrysia</taxon>
        <taxon>Papilionoidea</taxon>
        <taxon>Pieridae</taxon>
        <taxon>Pierinae</taxon>
        <taxon>Pieris</taxon>
    </lineage>
</organism>
<protein>
    <submittedName>
        <fullName evidence="2">Uncharacterized protein</fullName>
    </submittedName>
</protein>
<accession>A0A9P0TXB4</accession>
<dbReference type="AlphaFoldDB" id="A0A9P0TXB4"/>
<sequence>MSNCSELTRDRYLGPGKIDPPFNSCSLESSKSAGGQKTTNFRTGTLKMPSDRSRFEHIGREATATLTQKNNTIYLGNETKVSVRCKF</sequence>
<feature type="compositionally biased region" description="Polar residues" evidence="1">
    <location>
        <begin position="23"/>
        <end position="43"/>
    </location>
</feature>
<gene>
    <name evidence="2" type="ORF">PIBRA_LOCUS11279</name>
</gene>
<comment type="caution">
    <text evidence="2">The sequence shown here is derived from an EMBL/GenBank/DDBJ whole genome shotgun (WGS) entry which is preliminary data.</text>
</comment>
<reference evidence="2" key="1">
    <citation type="submission" date="2022-05" db="EMBL/GenBank/DDBJ databases">
        <authorList>
            <person name="Okamura Y."/>
        </authorList>
    </citation>
    <scope>NUCLEOTIDE SEQUENCE</scope>
</reference>
<dbReference type="Proteomes" id="UP001152562">
    <property type="component" value="Unassembled WGS sequence"/>
</dbReference>
<evidence type="ECO:0000313" key="3">
    <source>
        <dbReference type="Proteomes" id="UP001152562"/>
    </source>
</evidence>
<dbReference type="EMBL" id="CALOZG010000042">
    <property type="protein sequence ID" value="CAH4035194.1"/>
    <property type="molecule type" value="Genomic_DNA"/>
</dbReference>
<proteinExistence type="predicted"/>
<keyword evidence="3" id="KW-1185">Reference proteome</keyword>
<name>A0A9P0TXB4_PIEBR</name>
<evidence type="ECO:0000256" key="1">
    <source>
        <dbReference type="SAM" id="MobiDB-lite"/>
    </source>
</evidence>
<feature type="region of interest" description="Disordered" evidence="1">
    <location>
        <begin position="1"/>
        <end position="48"/>
    </location>
</feature>
<evidence type="ECO:0000313" key="2">
    <source>
        <dbReference type="EMBL" id="CAH4035194.1"/>
    </source>
</evidence>